<gene>
    <name evidence="3" type="primary">scd1_3</name>
    <name evidence="3" type="ORF">g.35245</name>
</gene>
<feature type="compositionally biased region" description="Polar residues" evidence="1">
    <location>
        <begin position="198"/>
        <end position="214"/>
    </location>
</feature>
<dbReference type="SMART" id="SM00666">
    <property type="entry name" value="PB1"/>
    <property type="match status" value="1"/>
</dbReference>
<evidence type="ECO:0000259" key="2">
    <source>
        <dbReference type="PROSITE" id="PS51745"/>
    </source>
</evidence>
<name>A0A1D1XG84_9ARAE</name>
<dbReference type="PANTHER" id="PTHR47339:SF1">
    <property type="entry name" value="CELL DIVISION CONTROL PROTEIN 24"/>
    <property type="match status" value="1"/>
</dbReference>
<feature type="region of interest" description="Disordered" evidence="1">
    <location>
        <begin position="86"/>
        <end position="114"/>
    </location>
</feature>
<sequence>DDEEDDWENNNNKIKSRSLPYGQYPPEKRTGYGPPPYWDPSSSPSVPSVPPQHRSHTTMPPLPRNGTPTFPSNVVYQGENATSYFPNSPPSSYTVSPAQSVRSSASQSNSTWQRQSIEPLADTIAKFMMTDEEEYSEVPNMQRAYSHSAVTGQTFQQVNGPSPVIQQTSASSLSRLRSASSPNIHSIKEAQWEDSDPLPTNNNIQRNNGIQSSETHQRHSGSSTSSQTSNTGNNLSSPTNGVANGQYTRSNFSITMKIKVNYAEDIFVIVVPQNIEYKELCDRVERKIRLCTTQRDESIPLRIKYQDEDGDHITINSDEDVLMAFEGRLAAGGNFVNLYVS</sequence>
<proteinExistence type="predicted"/>
<feature type="compositionally biased region" description="Polar residues" evidence="1">
    <location>
        <begin position="155"/>
        <end position="168"/>
    </location>
</feature>
<dbReference type="Gene3D" id="3.10.20.90">
    <property type="entry name" value="Phosphatidylinositol 3-kinase Catalytic Subunit, Chain A, domain 1"/>
    <property type="match status" value="1"/>
</dbReference>
<organism evidence="3">
    <name type="scientific">Anthurium amnicola</name>
    <dbReference type="NCBI Taxonomy" id="1678845"/>
    <lineage>
        <taxon>Eukaryota</taxon>
        <taxon>Viridiplantae</taxon>
        <taxon>Streptophyta</taxon>
        <taxon>Embryophyta</taxon>
        <taxon>Tracheophyta</taxon>
        <taxon>Spermatophyta</taxon>
        <taxon>Magnoliopsida</taxon>
        <taxon>Liliopsida</taxon>
        <taxon>Araceae</taxon>
        <taxon>Pothoideae</taxon>
        <taxon>Potheae</taxon>
        <taxon>Anthurium</taxon>
    </lineage>
</organism>
<dbReference type="FunFam" id="3.10.20.90:FF:000176">
    <property type="entry name" value="Rho guanyl nucleotide exchange factor"/>
    <property type="match status" value="1"/>
</dbReference>
<dbReference type="GO" id="GO:0005634">
    <property type="term" value="C:nucleus"/>
    <property type="evidence" value="ECO:0007669"/>
    <property type="project" value="TreeGrafter"/>
</dbReference>
<dbReference type="GO" id="GO:0043332">
    <property type="term" value="C:mating projection tip"/>
    <property type="evidence" value="ECO:0007669"/>
    <property type="project" value="TreeGrafter"/>
</dbReference>
<dbReference type="PROSITE" id="PS51745">
    <property type="entry name" value="PB1"/>
    <property type="match status" value="1"/>
</dbReference>
<feature type="compositionally biased region" description="Low complexity" evidence="1">
    <location>
        <begin position="169"/>
        <end position="181"/>
    </location>
</feature>
<dbReference type="GO" id="GO:0031106">
    <property type="term" value="P:septin ring organization"/>
    <property type="evidence" value="ECO:0007669"/>
    <property type="project" value="TreeGrafter"/>
</dbReference>
<reference evidence="3" key="1">
    <citation type="submission" date="2015-07" db="EMBL/GenBank/DDBJ databases">
        <title>Transcriptome Assembly of Anthurium amnicola.</title>
        <authorList>
            <person name="Suzuki J."/>
        </authorList>
    </citation>
    <scope>NUCLEOTIDE SEQUENCE</scope>
</reference>
<dbReference type="CDD" id="cd05992">
    <property type="entry name" value="PB1"/>
    <property type="match status" value="1"/>
</dbReference>
<protein>
    <submittedName>
        <fullName evidence="3">Rho guanine nucleotide exchange factor scd1</fullName>
    </submittedName>
</protein>
<dbReference type="SUPFAM" id="SSF54277">
    <property type="entry name" value="CAD &amp; PB1 domains"/>
    <property type="match status" value="1"/>
</dbReference>
<dbReference type="AlphaFoldDB" id="A0A1D1XG84"/>
<dbReference type="EMBL" id="GDJX01026526">
    <property type="protein sequence ID" value="JAT41410.1"/>
    <property type="molecule type" value="Transcribed_RNA"/>
</dbReference>
<dbReference type="InterPro" id="IPR053026">
    <property type="entry name" value="CDC42_GEF"/>
</dbReference>
<feature type="non-terminal residue" evidence="3">
    <location>
        <position position="1"/>
    </location>
</feature>
<feature type="domain" description="PB1" evidence="2">
    <location>
        <begin position="255"/>
        <end position="341"/>
    </location>
</feature>
<dbReference type="InterPro" id="IPR000270">
    <property type="entry name" value="PB1_dom"/>
</dbReference>
<dbReference type="PANTHER" id="PTHR47339">
    <property type="entry name" value="CELL DIVISION CONTROL PROTEIN 24"/>
    <property type="match status" value="1"/>
</dbReference>
<dbReference type="InterPro" id="IPR053793">
    <property type="entry name" value="PB1-like"/>
</dbReference>
<feature type="compositionally biased region" description="Low complexity" evidence="1">
    <location>
        <begin position="220"/>
        <end position="237"/>
    </location>
</feature>
<dbReference type="GO" id="GO:0030010">
    <property type="term" value="P:establishment of cell polarity"/>
    <property type="evidence" value="ECO:0007669"/>
    <property type="project" value="TreeGrafter"/>
</dbReference>
<feature type="region of interest" description="Disordered" evidence="1">
    <location>
        <begin position="1"/>
        <end position="73"/>
    </location>
</feature>
<evidence type="ECO:0000313" key="3">
    <source>
        <dbReference type="EMBL" id="JAT41410.1"/>
    </source>
</evidence>
<dbReference type="GO" id="GO:0005737">
    <property type="term" value="C:cytoplasm"/>
    <property type="evidence" value="ECO:0007669"/>
    <property type="project" value="TreeGrafter"/>
</dbReference>
<evidence type="ECO:0000256" key="1">
    <source>
        <dbReference type="SAM" id="MobiDB-lite"/>
    </source>
</evidence>
<accession>A0A1D1XG84</accession>
<feature type="compositionally biased region" description="Low complexity" evidence="1">
    <location>
        <begin position="95"/>
        <end position="110"/>
    </location>
</feature>
<feature type="region of interest" description="Disordered" evidence="1">
    <location>
        <begin position="155"/>
        <end position="246"/>
    </location>
</feature>
<dbReference type="Pfam" id="PF00564">
    <property type="entry name" value="PB1"/>
    <property type="match status" value="1"/>
</dbReference>